<accession>A0A5B2XE68</accession>
<dbReference type="GO" id="GO:0004521">
    <property type="term" value="F:RNA endonuclease activity"/>
    <property type="evidence" value="ECO:0007669"/>
    <property type="project" value="TreeGrafter"/>
</dbReference>
<dbReference type="GO" id="GO:0006402">
    <property type="term" value="P:mRNA catabolic process"/>
    <property type="evidence" value="ECO:0007669"/>
    <property type="project" value="TreeGrafter"/>
</dbReference>
<proteinExistence type="inferred from homology"/>
<protein>
    <submittedName>
        <fullName evidence="4">Type II toxin-antitoxin system PemK/MazF family toxin</fullName>
    </submittedName>
</protein>
<dbReference type="Proteomes" id="UP000323454">
    <property type="component" value="Unassembled WGS sequence"/>
</dbReference>
<organism evidence="4 5">
    <name type="scientific">Solihabitans fulvus</name>
    <dbReference type="NCBI Taxonomy" id="1892852"/>
    <lineage>
        <taxon>Bacteria</taxon>
        <taxon>Bacillati</taxon>
        <taxon>Actinomycetota</taxon>
        <taxon>Actinomycetes</taxon>
        <taxon>Pseudonocardiales</taxon>
        <taxon>Pseudonocardiaceae</taxon>
        <taxon>Solihabitans</taxon>
    </lineage>
</organism>
<dbReference type="Gene3D" id="2.30.30.110">
    <property type="match status" value="1"/>
</dbReference>
<comment type="caution">
    <text evidence="4">The sequence shown here is derived from an EMBL/GenBank/DDBJ whole genome shotgun (WGS) entry which is preliminary data.</text>
</comment>
<dbReference type="InterPro" id="IPR011067">
    <property type="entry name" value="Plasmid_toxin/cell-grow_inhib"/>
</dbReference>
<keyword evidence="2" id="KW-1277">Toxin-antitoxin system</keyword>
<keyword evidence="5" id="KW-1185">Reference proteome</keyword>
<evidence type="ECO:0000313" key="4">
    <source>
        <dbReference type="EMBL" id="KAA2261251.1"/>
    </source>
</evidence>
<dbReference type="AlphaFoldDB" id="A0A5B2XE68"/>
<dbReference type="PANTHER" id="PTHR33988:SF1">
    <property type="entry name" value="ENDORIBONUCLEASE MAZF7-RELATED"/>
    <property type="match status" value="1"/>
</dbReference>
<dbReference type="EMBL" id="VUOB01000029">
    <property type="protein sequence ID" value="KAA2261251.1"/>
    <property type="molecule type" value="Genomic_DNA"/>
</dbReference>
<dbReference type="PANTHER" id="PTHR33988">
    <property type="entry name" value="ENDORIBONUCLEASE MAZF-RELATED"/>
    <property type="match status" value="1"/>
</dbReference>
<name>A0A5B2XE68_9PSEU</name>
<dbReference type="SUPFAM" id="SSF50118">
    <property type="entry name" value="Cell growth inhibitor/plasmid maintenance toxic component"/>
    <property type="match status" value="1"/>
</dbReference>
<gene>
    <name evidence="4" type="ORF">F0L68_17445</name>
</gene>
<dbReference type="GO" id="GO:0003677">
    <property type="term" value="F:DNA binding"/>
    <property type="evidence" value="ECO:0007669"/>
    <property type="project" value="InterPro"/>
</dbReference>
<reference evidence="4 5" key="1">
    <citation type="submission" date="2019-09" db="EMBL/GenBank/DDBJ databases">
        <title>Goodfellowia gen. nov., a new genus of the Pseudonocardineae related to Actinoalloteichus, containing Goodfellowia coeruleoviolacea gen. nov., comb. nov. gen. nov., comb. nov.</title>
        <authorList>
            <person name="Labeda D."/>
        </authorList>
    </citation>
    <scope>NUCLEOTIDE SEQUENCE [LARGE SCALE GENOMIC DNA]</scope>
    <source>
        <strain evidence="4 5">AN110305</strain>
    </source>
</reference>
<evidence type="ECO:0000313" key="5">
    <source>
        <dbReference type="Proteomes" id="UP000323454"/>
    </source>
</evidence>
<dbReference type="InterPro" id="IPR003477">
    <property type="entry name" value="PemK-like"/>
</dbReference>
<sequence length="162" mass="17782">MGSQGHRGDGPLPVNRPGRLVGVPRRGRRVGQGRGARCRHVGRAGLRVTVRIEPWQVWRVDLEPVAGREQGKARPAVVVSSAFHLRLVRGELLSVLPLTSVERRGWLHRVEISLPGHKTGWAITEQVRTLSAARLVGTEPVGKLDDDQLAAVRSVLARMLDV</sequence>
<reference evidence="4 5" key="2">
    <citation type="submission" date="2019-09" db="EMBL/GenBank/DDBJ databases">
        <authorList>
            <person name="Jin C."/>
        </authorList>
    </citation>
    <scope>NUCLEOTIDE SEQUENCE [LARGE SCALE GENOMIC DNA]</scope>
    <source>
        <strain evidence="4 5">AN110305</strain>
    </source>
</reference>
<evidence type="ECO:0000256" key="1">
    <source>
        <dbReference type="ARBA" id="ARBA00007521"/>
    </source>
</evidence>
<evidence type="ECO:0000256" key="3">
    <source>
        <dbReference type="SAM" id="MobiDB-lite"/>
    </source>
</evidence>
<dbReference type="GO" id="GO:0016075">
    <property type="term" value="P:rRNA catabolic process"/>
    <property type="evidence" value="ECO:0007669"/>
    <property type="project" value="TreeGrafter"/>
</dbReference>
<comment type="similarity">
    <text evidence="1">Belongs to the PemK/MazF family.</text>
</comment>
<evidence type="ECO:0000256" key="2">
    <source>
        <dbReference type="ARBA" id="ARBA00022649"/>
    </source>
</evidence>
<dbReference type="Pfam" id="PF02452">
    <property type="entry name" value="PemK_toxin"/>
    <property type="match status" value="1"/>
</dbReference>
<feature type="compositionally biased region" description="Low complexity" evidence="3">
    <location>
        <begin position="13"/>
        <end position="24"/>
    </location>
</feature>
<dbReference type="OrthoDB" id="9808744at2"/>
<feature type="region of interest" description="Disordered" evidence="3">
    <location>
        <begin position="1"/>
        <end position="31"/>
    </location>
</feature>